<evidence type="ECO:0008006" key="8">
    <source>
        <dbReference type="Google" id="ProtNLM"/>
    </source>
</evidence>
<dbReference type="InterPro" id="IPR001480">
    <property type="entry name" value="Bulb-type_lectin_dom"/>
</dbReference>
<dbReference type="PANTHER" id="PTHR32444">
    <property type="entry name" value="BULB-TYPE LECTIN DOMAIN-CONTAINING PROTEIN"/>
    <property type="match status" value="1"/>
</dbReference>
<dbReference type="PANTHER" id="PTHR32444:SF118">
    <property type="entry name" value="OS09G0551150 PROTEIN"/>
    <property type="match status" value="1"/>
</dbReference>
<dbReference type="SUPFAM" id="SSF51110">
    <property type="entry name" value="alpha-D-mannose-specific plant lectins"/>
    <property type="match status" value="1"/>
</dbReference>
<dbReference type="PROSITE" id="PS50927">
    <property type="entry name" value="BULB_LECTIN"/>
    <property type="match status" value="1"/>
</dbReference>
<comment type="caution">
    <text evidence="6">The sequence shown here is derived from an EMBL/GenBank/DDBJ whole genome shotgun (WGS) entry which is preliminary data.</text>
</comment>
<dbReference type="SUPFAM" id="SSF52058">
    <property type="entry name" value="L domain-like"/>
    <property type="match status" value="1"/>
</dbReference>
<dbReference type="InterPro" id="IPR036426">
    <property type="entry name" value="Bulb-type_lectin_dom_sf"/>
</dbReference>
<evidence type="ECO:0000256" key="3">
    <source>
        <dbReference type="ARBA" id="ARBA00023180"/>
    </source>
</evidence>
<keyword evidence="2" id="KW-1015">Disulfide bond</keyword>
<name>A0A6A2Y8Q6_HIBSY</name>
<dbReference type="SMART" id="SM00255">
    <property type="entry name" value="TIR"/>
    <property type="match status" value="1"/>
</dbReference>
<dbReference type="Gene3D" id="2.90.10.10">
    <property type="entry name" value="Bulb-type lectin domain"/>
    <property type="match status" value="1"/>
</dbReference>
<feature type="domain" description="Bulb-type lectin" evidence="5">
    <location>
        <begin position="27"/>
        <end position="147"/>
    </location>
</feature>
<dbReference type="FunFam" id="2.90.10.10:FF:000004">
    <property type="entry name" value="G-type lectin S-receptor-like serine/threonine-protein kinase"/>
    <property type="match status" value="1"/>
</dbReference>
<dbReference type="SUPFAM" id="SSF52200">
    <property type="entry name" value="Toll/Interleukin receptor TIR domain"/>
    <property type="match status" value="1"/>
</dbReference>
<organism evidence="6 7">
    <name type="scientific">Hibiscus syriacus</name>
    <name type="common">Rose of Sharon</name>
    <dbReference type="NCBI Taxonomy" id="106335"/>
    <lineage>
        <taxon>Eukaryota</taxon>
        <taxon>Viridiplantae</taxon>
        <taxon>Streptophyta</taxon>
        <taxon>Embryophyta</taxon>
        <taxon>Tracheophyta</taxon>
        <taxon>Spermatophyta</taxon>
        <taxon>Magnoliopsida</taxon>
        <taxon>eudicotyledons</taxon>
        <taxon>Gunneridae</taxon>
        <taxon>Pentapetalae</taxon>
        <taxon>rosids</taxon>
        <taxon>malvids</taxon>
        <taxon>Malvales</taxon>
        <taxon>Malvaceae</taxon>
        <taxon>Malvoideae</taxon>
        <taxon>Hibiscus</taxon>
    </lineage>
</organism>
<dbReference type="InterPro" id="IPR035897">
    <property type="entry name" value="Toll_tir_struct_dom_sf"/>
</dbReference>
<dbReference type="Gene3D" id="3.40.50.10140">
    <property type="entry name" value="Toll/interleukin-1 receptor homology (TIR) domain"/>
    <property type="match status" value="1"/>
</dbReference>
<dbReference type="EMBL" id="VEPZ02001565">
    <property type="protein sequence ID" value="KAE8667797.1"/>
    <property type="molecule type" value="Genomic_DNA"/>
</dbReference>
<dbReference type="AlphaFoldDB" id="A0A6A2Y8Q6"/>
<dbReference type="SMART" id="SM00108">
    <property type="entry name" value="B_lectin"/>
    <property type="match status" value="1"/>
</dbReference>
<evidence type="ECO:0000313" key="6">
    <source>
        <dbReference type="EMBL" id="KAE8667797.1"/>
    </source>
</evidence>
<sequence>MDLMFIHAGGLVGKHSFFSHLELSDEADVLAVEGSVSDGETLVSALETFELGFFSPGKSRNRYLRIWYKNSIEAVVWVANRNNPIADTKGVLTVRDGGNLVLLDRKKSVVWSSNVSGTAERPVAQLLDTGNLVLKDNKSMPERYLWQSFDSPSDTLLAGMTIGWNLKTGEERYLTSWKSADDSSPGNFTYQLDRTGLPESSLDALKRGGIVTFRDDPKLEAGEEVAPELFKAIQQSWCSVIVFSETNAFSGCCLEELAEIVKQKNVECHEVFPIFYNVDPSDLRKQKEKIEEAFVKHEERFKEDKDKIQRWRNALTQVANIKGWHLNDRQESEFIGDIVRKISTKLCRTYPVVIDELIGINSRLEESYSKIEIGEDDVRIIGICAMGGHRFITDVREVPEKCGLVALQKQLLSQIFFEEGFNFFNVHEGNSIISRGLSHRKPLYKLKVINLKGSQNLIEVPDIAVAPGLETLILEGCSKIVDVHPSIGMLKRLKLLNLKGCKSLRNLPTKIRMESLETFILSGCSNLRKFSDTDGKMECLLKLYLEQINITQHIEKCLMLGIKLRKH</sequence>
<feature type="domain" description="TIR" evidence="4">
    <location>
        <begin position="169"/>
        <end position="346"/>
    </location>
</feature>
<evidence type="ECO:0000259" key="4">
    <source>
        <dbReference type="PROSITE" id="PS50104"/>
    </source>
</evidence>
<gene>
    <name evidence="6" type="ORF">F3Y22_tig00112370pilonHSYRG00016</name>
</gene>
<reference evidence="6" key="1">
    <citation type="submission" date="2019-09" db="EMBL/GenBank/DDBJ databases">
        <title>Draft genome information of white flower Hibiscus syriacus.</title>
        <authorList>
            <person name="Kim Y.-M."/>
        </authorList>
    </citation>
    <scope>NUCLEOTIDE SEQUENCE [LARGE SCALE GENOMIC DNA]</scope>
    <source>
        <strain evidence="6">YM2019G1</strain>
    </source>
</reference>
<dbReference type="PROSITE" id="PS50104">
    <property type="entry name" value="TIR"/>
    <property type="match status" value="1"/>
</dbReference>
<evidence type="ECO:0000259" key="5">
    <source>
        <dbReference type="PROSITE" id="PS50927"/>
    </source>
</evidence>
<dbReference type="Pfam" id="PF01582">
    <property type="entry name" value="TIR"/>
    <property type="match status" value="1"/>
</dbReference>
<keyword evidence="3" id="KW-0325">Glycoprotein</keyword>
<dbReference type="InterPro" id="IPR000157">
    <property type="entry name" value="TIR_dom"/>
</dbReference>
<dbReference type="Pfam" id="PF01453">
    <property type="entry name" value="B_lectin"/>
    <property type="match status" value="1"/>
</dbReference>
<keyword evidence="7" id="KW-1185">Reference proteome</keyword>
<keyword evidence="1" id="KW-0732">Signal</keyword>
<dbReference type="Gene3D" id="3.80.10.10">
    <property type="entry name" value="Ribonuclease Inhibitor"/>
    <property type="match status" value="1"/>
</dbReference>
<proteinExistence type="predicted"/>
<dbReference type="CDD" id="cd00028">
    <property type="entry name" value="B_lectin"/>
    <property type="match status" value="1"/>
</dbReference>
<accession>A0A6A2Y8Q6</accession>
<evidence type="ECO:0000256" key="2">
    <source>
        <dbReference type="ARBA" id="ARBA00023157"/>
    </source>
</evidence>
<dbReference type="InterPro" id="IPR032675">
    <property type="entry name" value="LRR_dom_sf"/>
</dbReference>
<protein>
    <recommendedName>
        <fullName evidence="8">TIR domain-containing protein</fullName>
    </recommendedName>
</protein>
<evidence type="ECO:0000313" key="7">
    <source>
        <dbReference type="Proteomes" id="UP000436088"/>
    </source>
</evidence>
<evidence type="ECO:0000256" key="1">
    <source>
        <dbReference type="ARBA" id="ARBA00022729"/>
    </source>
</evidence>
<dbReference type="GO" id="GO:0007165">
    <property type="term" value="P:signal transduction"/>
    <property type="evidence" value="ECO:0007669"/>
    <property type="project" value="InterPro"/>
</dbReference>
<dbReference type="Proteomes" id="UP000436088">
    <property type="component" value="Unassembled WGS sequence"/>
</dbReference>